<comment type="caution">
    <text evidence="1">The sequence shown here is derived from an EMBL/GenBank/DDBJ whole genome shotgun (WGS) entry which is preliminary data.</text>
</comment>
<dbReference type="PANTHER" id="PTHR10668:SF105">
    <property type="entry name" value="DEHYDROGENASE-RELATED"/>
    <property type="match status" value="1"/>
</dbReference>
<dbReference type="Pfam" id="PF13450">
    <property type="entry name" value="NAD_binding_8"/>
    <property type="match status" value="1"/>
</dbReference>
<reference evidence="1 2" key="1">
    <citation type="submission" date="2020-09" db="EMBL/GenBank/DDBJ databases">
        <title>Novel species in genus Gordonia.</title>
        <authorList>
            <person name="Zhang G."/>
        </authorList>
    </citation>
    <scope>NUCLEOTIDE SEQUENCE [LARGE SCALE GENOMIC DNA]</scope>
    <source>
        <strain evidence="1 2">ON-33</strain>
    </source>
</reference>
<evidence type="ECO:0000313" key="1">
    <source>
        <dbReference type="EMBL" id="MBD1320267.1"/>
    </source>
</evidence>
<keyword evidence="2" id="KW-1185">Reference proteome</keyword>
<proteinExistence type="predicted"/>
<dbReference type="Proteomes" id="UP000602395">
    <property type="component" value="Unassembled WGS sequence"/>
</dbReference>
<organism evidence="1 2">
    <name type="scientific">Gordonia hankookensis</name>
    <dbReference type="NCBI Taxonomy" id="589403"/>
    <lineage>
        <taxon>Bacteria</taxon>
        <taxon>Bacillati</taxon>
        <taxon>Actinomycetota</taxon>
        <taxon>Actinomycetes</taxon>
        <taxon>Mycobacteriales</taxon>
        <taxon>Gordoniaceae</taxon>
        <taxon>Gordonia</taxon>
    </lineage>
</organism>
<dbReference type="InterPro" id="IPR036188">
    <property type="entry name" value="FAD/NAD-bd_sf"/>
</dbReference>
<protein>
    <submittedName>
        <fullName evidence="1">NAD(P)/FAD-dependent oxidoreductase</fullName>
    </submittedName>
</protein>
<dbReference type="EMBL" id="JACWMS010000002">
    <property type="protein sequence ID" value="MBD1320267.1"/>
    <property type="molecule type" value="Genomic_DNA"/>
</dbReference>
<gene>
    <name evidence="1" type="ORF">IDF66_11795</name>
</gene>
<dbReference type="Gene3D" id="3.50.50.60">
    <property type="entry name" value="FAD/NAD(P)-binding domain"/>
    <property type="match status" value="2"/>
</dbReference>
<evidence type="ECO:0000313" key="2">
    <source>
        <dbReference type="Proteomes" id="UP000602395"/>
    </source>
</evidence>
<name>A0ABR7WEG4_9ACTN</name>
<accession>A0ABR7WEG4</accession>
<sequence>MTSAVVVGSGPNGLTAGVVLARAGCRVHVIEAADAIGGGARSAELLRPGVVHDLCSAFHPIGAGSPALRSLGLDRHGLRWRWPEIDCAHPLDEGPAALLHRSVADTADGLGEDRATWRDMIGGIAADFDELADDLLGPLVAMPRHPIKLAEFGHRALYPATGVARVFRTAQARALFGGVAAHAFTRLDRPGSAAPGLVLLAAGHRHGWPVAQGGSGAIVTALASALIDAGGTITTGQEVTSIDEVDSADVVLLDVMPAAAAGILADRLSGRRSRRYLAHRHGPAAFKVDYLVDGDIGWTDPDCGRAGTVHLGGTFDEIVAAENDVVAGRMPARPFTLVGQQWLADPTRATGSLRPLWAYAHVPHGFTGDATPAVTAQIERFAPGFRAQIVDSISTSPAQLQQQNANHVGGDIGGGRNDLTHLIARPRLSPNPYDTGVPGVYLCSSATPPGGGVHGMCGRNAAEAALRYLNR</sequence>
<dbReference type="SUPFAM" id="SSF51905">
    <property type="entry name" value="FAD/NAD(P)-binding domain"/>
    <property type="match status" value="1"/>
</dbReference>
<dbReference type="PANTHER" id="PTHR10668">
    <property type="entry name" value="PHYTOENE DEHYDROGENASE"/>
    <property type="match status" value="1"/>
</dbReference>
<dbReference type="RefSeq" id="WP_190266974.1">
    <property type="nucleotide sequence ID" value="NZ_BAABAD010000004.1"/>
</dbReference>